<dbReference type="PANTHER" id="PTHR15938:SF0">
    <property type="entry name" value="HOMOLOGOUS-PAIRING PROTEIN 2 HOMOLOG"/>
    <property type="match status" value="1"/>
</dbReference>
<dbReference type="Gene3D" id="1.10.287.1490">
    <property type="match status" value="1"/>
</dbReference>
<keyword evidence="4" id="KW-0539">Nucleus</keyword>
<dbReference type="OrthoDB" id="272266at2759"/>
<dbReference type="AlphaFoldDB" id="D8M1M3"/>
<sequence>MMGCLCLEKGVKKELTEKQGYEVVLRYINEQNKPFNALTIFENLHKEVKKAYVVRILAQLAQDGKIVEKEYGKSKVYFADQSQFPEIDEAEFQKMDQEISALEEEEKSLQSEVGMLKNELKELDSALSEAELEKGIAEMTANIKRMEERVASLQSADVIDPAELANLRSEIARAEKIWRQRRSQCREVIGSMAEGMDKGDREVMEMIGLETEEELGIPLPFKR</sequence>
<evidence type="ECO:0000256" key="1">
    <source>
        <dbReference type="ARBA" id="ARBA00004123"/>
    </source>
</evidence>
<reference evidence="8" key="1">
    <citation type="submission" date="2010-02" db="EMBL/GenBank/DDBJ databases">
        <title>Sequencing and annotation of the Blastocystis hominis genome.</title>
        <authorList>
            <person name="Wincker P."/>
        </authorList>
    </citation>
    <scope>NUCLEOTIDE SEQUENCE</scope>
    <source>
        <strain evidence="8">Singapore isolate B</strain>
    </source>
</reference>
<comment type="similarity">
    <text evidence="2">Belongs to the HOP2 family.</text>
</comment>
<dbReference type="GO" id="GO:0000794">
    <property type="term" value="C:condensed nuclear chromosome"/>
    <property type="evidence" value="ECO:0007669"/>
    <property type="project" value="TreeGrafter"/>
</dbReference>
<dbReference type="GO" id="GO:0007129">
    <property type="term" value="P:homologous chromosome pairing at meiosis"/>
    <property type="evidence" value="ECO:0007669"/>
    <property type="project" value="TreeGrafter"/>
</dbReference>
<dbReference type="GeneID" id="24919254"/>
<evidence type="ECO:0000313" key="8">
    <source>
        <dbReference type="EMBL" id="CBK21962.2"/>
    </source>
</evidence>
<name>D8M1M3_BLAHO</name>
<organism evidence="8">
    <name type="scientific">Blastocystis hominis</name>
    <dbReference type="NCBI Taxonomy" id="12968"/>
    <lineage>
        <taxon>Eukaryota</taxon>
        <taxon>Sar</taxon>
        <taxon>Stramenopiles</taxon>
        <taxon>Bigyra</taxon>
        <taxon>Opalozoa</taxon>
        <taxon>Opalinata</taxon>
        <taxon>Blastocystidae</taxon>
        <taxon>Blastocystis</taxon>
    </lineage>
</organism>
<keyword evidence="3" id="KW-0233">DNA recombination</keyword>
<evidence type="ECO:0000259" key="7">
    <source>
        <dbReference type="Pfam" id="PF07106"/>
    </source>
</evidence>
<accession>D8M1M3</accession>
<dbReference type="Proteomes" id="UP000008312">
    <property type="component" value="Unassembled WGS sequence"/>
</dbReference>
<evidence type="ECO:0000256" key="3">
    <source>
        <dbReference type="ARBA" id="ARBA00023172"/>
    </source>
</evidence>
<keyword evidence="5" id="KW-0469">Meiosis</keyword>
<dbReference type="EMBL" id="FN668646">
    <property type="protein sequence ID" value="CBK21962.2"/>
    <property type="molecule type" value="Genomic_DNA"/>
</dbReference>
<dbReference type="PANTHER" id="PTHR15938">
    <property type="entry name" value="TBP-1 INTERACTING PROTEIN"/>
    <property type="match status" value="1"/>
</dbReference>
<dbReference type="GO" id="GO:0000709">
    <property type="term" value="P:meiotic joint molecule formation"/>
    <property type="evidence" value="ECO:0007669"/>
    <property type="project" value="TreeGrafter"/>
</dbReference>
<keyword evidence="9" id="KW-1185">Reference proteome</keyword>
<comment type="subcellular location">
    <subcellularLocation>
        <location evidence="1">Nucleus</location>
    </subcellularLocation>
</comment>
<proteinExistence type="inferred from homology"/>
<dbReference type="GO" id="GO:0120230">
    <property type="term" value="F:recombinase activator activity"/>
    <property type="evidence" value="ECO:0007669"/>
    <property type="project" value="TreeGrafter"/>
</dbReference>
<evidence type="ECO:0000256" key="4">
    <source>
        <dbReference type="ARBA" id="ARBA00023242"/>
    </source>
</evidence>
<dbReference type="Gene3D" id="1.10.10.10">
    <property type="entry name" value="Winged helix-like DNA-binding domain superfamily/Winged helix DNA-binding domain"/>
    <property type="match status" value="1"/>
</dbReference>
<protein>
    <recommendedName>
        <fullName evidence="7">Homologous-pairing protein 2 winged helix domain-containing protein</fullName>
    </recommendedName>
</protein>
<evidence type="ECO:0000256" key="6">
    <source>
        <dbReference type="SAM" id="Coils"/>
    </source>
</evidence>
<dbReference type="InterPro" id="IPR036388">
    <property type="entry name" value="WH-like_DNA-bd_sf"/>
</dbReference>
<evidence type="ECO:0000256" key="5">
    <source>
        <dbReference type="ARBA" id="ARBA00023254"/>
    </source>
</evidence>
<dbReference type="GO" id="GO:0003690">
    <property type="term" value="F:double-stranded DNA binding"/>
    <property type="evidence" value="ECO:0007669"/>
    <property type="project" value="TreeGrafter"/>
</dbReference>
<feature type="coiled-coil region" evidence="6">
    <location>
        <begin position="92"/>
        <end position="156"/>
    </location>
</feature>
<gene>
    <name evidence="8" type="ORF">GSBLH_T00002045001</name>
</gene>
<keyword evidence="6" id="KW-0175">Coiled coil</keyword>
<evidence type="ECO:0000313" key="9">
    <source>
        <dbReference type="Proteomes" id="UP000008312"/>
    </source>
</evidence>
<dbReference type="GO" id="GO:0010774">
    <property type="term" value="P:meiotic strand invasion involved in reciprocal meiotic recombination"/>
    <property type="evidence" value="ECO:0007669"/>
    <property type="project" value="TreeGrafter"/>
</dbReference>
<dbReference type="GO" id="GO:0120231">
    <property type="term" value="C:DNA recombinase auxiliary factor complex"/>
    <property type="evidence" value="ECO:0007669"/>
    <property type="project" value="TreeGrafter"/>
</dbReference>
<dbReference type="InterPro" id="IPR010776">
    <property type="entry name" value="Hop2_WH_dom"/>
</dbReference>
<feature type="domain" description="Homologous-pairing protein 2 winged helix" evidence="7">
    <location>
        <begin position="22"/>
        <end position="79"/>
    </location>
</feature>
<dbReference type="OMA" id="CIYTEIG"/>
<dbReference type="InParanoid" id="D8M1M3"/>
<dbReference type="RefSeq" id="XP_012896010.1">
    <property type="nucleotide sequence ID" value="XM_013040556.1"/>
</dbReference>
<evidence type="ECO:0000256" key="2">
    <source>
        <dbReference type="ARBA" id="ARBA00007922"/>
    </source>
</evidence>
<dbReference type="Pfam" id="PF07106">
    <property type="entry name" value="WHD_TBPIP"/>
    <property type="match status" value="1"/>
</dbReference>